<dbReference type="Pfam" id="PF12833">
    <property type="entry name" value="HTH_18"/>
    <property type="match status" value="1"/>
</dbReference>
<name>A0ABT2LKU2_9HYPH</name>
<evidence type="ECO:0000256" key="3">
    <source>
        <dbReference type="ARBA" id="ARBA00023163"/>
    </source>
</evidence>
<dbReference type="SUPFAM" id="SSF46689">
    <property type="entry name" value="Homeodomain-like"/>
    <property type="match status" value="2"/>
</dbReference>
<protein>
    <submittedName>
        <fullName evidence="5">AraC family transcriptional regulator</fullName>
    </submittedName>
</protein>
<accession>A0ABT2LKU2</accession>
<feature type="domain" description="HTH araC/xylS-type" evidence="4">
    <location>
        <begin position="128"/>
        <end position="226"/>
    </location>
</feature>
<organism evidence="5 6">
    <name type="scientific">Chelativorans salis</name>
    <dbReference type="NCBI Taxonomy" id="2978478"/>
    <lineage>
        <taxon>Bacteria</taxon>
        <taxon>Pseudomonadati</taxon>
        <taxon>Pseudomonadota</taxon>
        <taxon>Alphaproteobacteria</taxon>
        <taxon>Hyphomicrobiales</taxon>
        <taxon>Phyllobacteriaceae</taxon>
        <taxon>Chelativorans</taxon>
    </lineage>
</organism>
<sequence length="227" mass="25027">MGSDKAKTFDAEAGTVVVNPANMESKVEWLSSRENTVVAIEPDCLLDLAAQELNGGDVEIRPTMGTIDPAALHMAELLKAEMTRGEPPNELYIDSLIVLFGIYILRHHSSAAKRPAPAKGGLSNHAARMVQEYLDEHFARKLSVAELANVCKLSPGHFIPAFSQTFGQPPHRYLVDRRLAFASKLLLETKMTIAEVAYLSGFSSQSHLTSAMKKYKRITPARMRMMS</sequence>
<dbReference type="PANTHER" id="PTHR46796">
    <property type="entry name" value="HTH-TYPE TRANSCRIPTIONAL ACTIVATOR RHAS-RELATED"/>
    <property type="match status" value="1"/>
</dbReference>
<evidence type="ECO:0000259" key="4">
    <source>
        <dbReference type="PROSITE" id="PS01124"/>
    </source>
</evidence>
<dbReference type="Gene3D" id="1.10.10.60">
    <property type="entry name" value="Homeodomain-like"/>
    <property type="match status" value="1"/>
</dbReference>
<dbReference type="Proteomes" id="UP001320831">
    <property type="component" value="Unassembled WGS sequence"/>
</dbReference>
<reference evidence="5 6" key="1">
    <citation type="submission" date="2022-09" db="EMBL/GenBank/DDBJ databases">
        <title>Chelativorans salina sp. nov., a novel slightly halophilic bacterium isolated from a saline lake sediment enrichment.</title>
        <authorList>
            <person name="Gao L."/>
            <person name="Fang B.-Z."/>
            <person name="Li W.-J."/>
        </authorList>
    </citation>
    <scope>NUCLEOTIDE SEQUENCE [LARGE SCALE GENOMIC DNA]</scope>
    <source>
        <strain evidence="5 6">EGI FJ00035</strain>
    </source>
</reference>
<gene>
    <name evidence="5" type="ORF">N5A92_08865</name>
</gene>
<dbReference type="EMBL" id="JAOCZP010000002">
    <property type="protein sequence ID" value="MCT7375143.1"/>
    <property type="molecule type" value="Genomic_DNA"/>
</dbReference>
<dbReference type="PROSITE" id="PS01124">
    <property type="entry name" value="HTH_ARAC_FAMILY_2"/>
    <property type="match status" value="1"/>
</dbReference>
<dbReference type="SMART" id="SM00342">
    <property type="entry name" value="HTH_ARAC"/>
    <property type="match status" value="1"/>
</dbReference>
<evidence type="ECO:0000256" key="1">
    <source>
        <dbReference type="ARBA" id="ARBA00023015"/>
    </source>
</evidence>
<evidence type="ECO:0000256" key="2">
    <source>
        <dbReference type="ARBA" id="ARBA00023125"/>
    </source>
</evidence>
<dbReference type="InterPro" id="IPR009057">
    <property type="entry name" value="Homeodomain-like_sf"/>
</dbReference>
<dbReference type="PANTHER" id="PTHR46796:SF6">
    <property type="entry name" value="ARAC SUBFAMILY"/>
    <property type="match status" value="1"/>
</dbReference>
<keyword evidence="3" id="KW-0804">Transcription</keyword>
<dbReference type="InterPro" id="IPR018060">
    <property type="entry name" value="HTH_AraC"/>
</dbReference>
<dbReference type="RefSeq" id="WP_260901887.1">
    <property type="nucleotide sequence ID" value="NZ_JAOCZP010000002.1"/>
</dbReference>
<comment type="caution">
    <text evidence="5">The sequence shown here is derived from an EMBL/GenBank/DDBJ whole genome shotgun (WGS) entry which is preliminary data.</text>
</comment>
<keyword evidence="6" id="KW-1185">Reference proteome</keyword>
<dbReference type="InterPro" id="IPR050204">
    <property type="entry name" value="AraC_XylS_family_regulators"/>
</dbReference>
<evidence type="ECO:0000313" key="6">
    <source>
        <dbReference type="Proteomes" id="UP001320831"/>
    </source>
</evidence>
<proteinExistence type="predicted"/>
<evidence type="ECO:0000313" key="5">
    <source>
        <dbReference type="EMBL" id="MCT7375143.1"/>
    </source>
</evidence>
<keyword evidence="1" id="KW-0805">Transcription regulation</keyword>
<keyword evidence="2" id="KW-0238">DNA-binding</keyword>